<keyword evidence="1" id="KW-0812">Transmembrane</keyword>
<feature type="transmembrane region" description="Helical" evidence="1">
    <location>
        <begin position="91"/>
        <end position="114"/>
    </location>
</feature>
<dbReference type="InterPro" id="IPR025513">
    <property type="entry name" value="DUF4401"/>
</dbReference>
<dbReference type="AlphaFoldDB" id="A0A1A8XLF3"/>
<sequence length="345" mass="37801">MLEPVLNELRADGYLRGESLPPPSFEAGGSHWILALQVIGGWLAAVFMLLFLGMGAVPLVKGASNWIVIGLIVTALTGLLMGRVVDTGSTVLRQFLLVASMAGHGALIVGATMFGRGEGSTSFFMIALYEAVMLLWVAWMPHRLVAALVGSAALVMAVDMSISWELVRYWVGIYWFAVCLLWYHETRWQAHRFGESVYALACALTLLCFAYALSGYFSHNLFGLHKAFHFDAVLCSAVNIAFVLIIARPQLKSVRNMFAAVLLAIALGMTWQAPAVGMGALTLVFGFARGHRWLMWLGGAMLVFGVGRFYYDLQLILLHKASLMFLGGILLLTVRALIRKQEKPA</sequence>
<reference evidence="3 4" key="1">
    <citation type="submission" date="2016-06" db="EMBL/GenBank/DDBJ databases">
        <authorList>
            <person name="Kjaerup R.B."/>
            <person name="Dalgaard T.S."/>
            <person name="Juul-Madsen H.R."/>
        </authorList>
    </citation>
    <scope>NUCLEOTIDE SEQUENCE [LARGE SCALE GENOMIC DNA]</scope>
    <source>
        <strain evidence="3">2</strain>
    </source>
</reference>
<gene>
    <name evidence="3" type="ORF">PROAA_170043</name>
</gene>
<evidence type="ECO:0000259" key="2">
    <source>
        <dbReference type="Pfam" id="PF14351"/>
    </source>
</evidence>
<evidence type="ECO:0000313" key="3">
    <source>
        <dbReference type="EMBL" id="SBT05975.1"/>
    </source>
</evidence>
<feature type="transmembrane region" description="Helical" evidence="1">
    <location>
        <begin position="167"/>
        <end position="184"/>
    </location>
</feature>
<evidence type="ECO:0000313" key="4">
    <source>
        <dbReference type="Proteomes" id="UP000199600"/>
    </source>
</evidence>
<feature type="transmembrane region" description="Helical" evidence="1">
    <location>
        <begin position="228"/>
        <end position="247"/>
    </location>
</feature>
<feature type="domain" description="DUF4401" evidence="2">
    <location>
        <begin position="32"/>
        <end position="339"/>
    </location>
</feature>
<feature type="transmembrane region" description="Helical" evidence="1">
    <location>
        <begin position="66"/>
        <end position="85"/>
    </location>
</feature>
<keyword evidence="1" id="KW-0472">Membrane</keyword>
<keyword evidence="4" id="KW-1185">Reference proteome</keyword>
<feature type="transmembrane region" description="Helical" evidence="1">
    <location>
        <begin position="259"/>
        <end position="286"/>
    </location>
</feature>
<protein>
    <recommendedName>
        <fullName evidence="2">DUF4401 domain-containing protein</fullName>
    </recommendedName>
</protein>
<organism evidence="3 4">
    <name type="scientific">Candidatus Propionivibrio aalborgensis</name>
    <dbReference type="NCBI Taxonomy" id="1860101"/>
    <lineage>
        <taxon>Bacteria</taxon>
        <taxon>Pseudomonadati</taxon>
        <taxon>Pseudomonadota</taxon>
        <taxon>Betaproteobacteria</taxon>
        <taxon>Rhodocyclales</taxon>
        <taxon>Rhodocyclaceae</taxon>
        <taxon>Propionivibrio</taxon>
    </lineage>
</organism>
<feature type="transmembrane region" description="Helical" evidence="1">
    <location>
        <begin position="293"/>
        <end position="311"/>
    </location>
</feature>
<dbReference type="EMBL" id="FLQY01000079">
    <property type="protein sequence ID" value="SBT05975.1"/>
    <property type="molecule type" value="Genomic_DNA"/>
</dbReference>
<feature type="transmembrane region" description="Helical" evidence="1">
    <location>
        <begin position="317"/>
        <end position="338"/>
    </location>
</feature>
<proteinExistence type="predicted"/>
<feature type="transmembrane region" description="Helical" evidence="1">
    <location>
        <begin position="121"/>
        <end position="139"/>
    </location>
</feature>
<feature type="transmembrane region" description="Helical" evidence="1">
    <location>
        <begin position="196"/>
        <end position="216"/>
    </location>
</feature>
<dbReference type="Proteomes" id="UP000199600">
    <property type="component" value="Unassembled WGS sequence"/>
</dbReference>
<keyword evidence="1" id="KW-1133">Transmembrane helix</keyword>
<dbReference type="Pfam" id="PF14351">
    <property type="entry name" value="DUF4401"/>
    <property type="match status" value="1"/>
</dbReference>
<accession>A0A1A8XLF3</accession>
<name>A0A1A8XLF3_9RHOO</name>
<feature type="transmembrane region" description="Helical" evidence="1">
    <location>
        <begin position="32"/>
        <end position="54"/>
    </location>
</feature>
<evidence type="ECO:0000256" key="1">
    <source>
        <dbReference type="SAM" id="Phobius"/>
    </source>
</evidence>
<dbReference type="RefSeq" id="WP_186410341.1">
    <property type="nucleotide sequence ID" value="NZ_FLQY01000079.1"/>
</dbReference>